<proteinExistence type="predicted"/>
<dbReference type="KEGG" id="cpro:CPRO_21230"/>
<organism evidence="2 4">
    <name type="scientific">Anaerotignum propionicum DSM 1682</name>
    <dbReference type="NCBI Taxonomy" id="991789"/>
    <lineage>
        <taxon>Bacteria</taxon>
        <taxon>Bacillati</taxon>
        <taxon>Bacillota</taxon>
        <taxon>Clostridia</taxon>
        <taxon>Lachnospirales</taxon>
        <taxon>Anaerotignaceae</taxon>
        <taxon>Anaerotignum</taxon>
    </lineage>
</organism>
<name>A0A110A782_ANAPI</name>
<dbReference type="AlphaFoldDB" id="A0A110A782"/>
<reference evidence="3" key="2">
    <citation type="submission" date="2016-01" db="EMBL/GenBank/DDBJ databases">
        <authorList>
            <person name="Poehlein A."/>
            <person name="Schlien K."/>
            <person name="Gottschalk G."/>
            <person name="Buckel W."/>
            <person name="Daniel R."/>
        </authorList>
    </citation>
    <scope>NUCLEOTIDE SEQUENCE [LARGE SCALE GENOMIC DNA]</scope>
    <source>
        <strain evidence="3">X2</strain>
    </source>
</reference>
<reference evidence="1 3" key="1">
    <citation type="journal article" date="2016" name="Genome Announc.">
        <title>Complete Genome Sequence of the Amino Acid-Fermenting Clostridium propionicum X2 (DSM 1682).</title>
        <authorList>
            <person name="Poehlein A."/>
            <person name="Schlien K."/>
            <person name="Chowdhury N.P."/>
            <person name="Gottschalk G."/>
            <person name="Buckel W."/>
            <person name="Daniel R."/>
        </authorList>
    </citation>
    <scope>NUCLEOTIDE SEQUENCE [LARGE SCALE GENOMIC DNA]</scope>
    <source>
        <strain evidence="1 3">X2</strain>
    </source>
</reference>
<reference evidence="4" key="3">
    <citation type="submission" date="2016-11" db="EMBL/GenBank/DDBJ databases">
        <authorList>
            <person name="Jaros S."/>
            <person name="Januszkiewicz K."/>
            <person name="Wedrychowicz H."/>
        </authorList>
    </citation>
    <scope>NUCLEOTIDE SEQUENCE [LARGE SCALE GENOMIC DNA]</scope>
    <source>
        <strain evidence="4">DSM 1682</strain>
    </source>
</reference>
<evidence type="ECO:0000313" key="2">
    <source>
        <dbReference type="EMBL" id="SHE82820.1"/>
    </source>
</evidence>
<protein>
    <submittedName>
        <fullName evidence="2">Uncharacterized protein</fullName>
    </submittedName>
</protein>
<dbReference type="EMBL" id="CP014223">
    <property type="protein sequence ID" value="AMJ41703.1"/>
    <property type="molecule type" value="Genomic_DNA"/>
</dbReference>
<evidence type="ECO:0000313" key="1">
    <source>
        <dbReference type="EMBL" id="AMJ41703.1"/>
    </source>
</evidence>
<gene>
    <name evidence="1" type="ORF">CPRO_21230</name>
    <name evidence="2" type="ORF">SAMN02745151_01901</name>
</gene>
<reference evidence="2" key="4">
    <citation type="submission" date="2016-11" db="EMBL/GenBank/DDBJ databases">
        <authorList>
            <person name="Varghese N."/>
            <person name="Submissions S."/>
        </authorList>
    </citation>
    <scope>NUCLEOTIDE SEQUENCE</scope>
    <source>
        <strain evidence="2">DSM 1682</strain>
    </source>
</reference>
<dbReference type="Proteomes" id="UP000068026">
    <property type="component" value="Chromosome"/>
</dbReference>
<evidence type="ECO:0000313" key="3">
    <source>
        <dbReference type="Proteomes" id="UP000068026"/>
    </source>
</evidence>
<dbReference type="RefSeq" id="WP_066051362.1">
    <property type="nucleotide sequence ID" value="NZ_CP014223.1"/>
</dbReference>
<sequence length="94" mass="11397">MTITKIEFCPISYERYYEQIQNDTMLKLDGLPRDKILLYSDNVGMLKYDGFFRLNDEGELCIFNIQHKKKMSNEKQLEIINECLRELYFMNRNK</sequence>
<evidence type="ECO:0000313" key="4">
    <source>
        <dbReference type="Proteomes" id="UP000184204"/>
    </source>
</evidence>
<keyword evidence="3" id="KW-1185">Reference proteome</keyword>
<dbReference type="Proteomes" id="UP000184204">
    <property type="component" value="Unassembled WGS sequence"/>
</dbReference>
<dbReference type="EMBL" id="FQUA01000008">
    <property type="protein sequence ID" value="SHE82820.1"/>
    <property type="molecule type" value="Genomic_DNA"/>
</dbReference>
<accession>A0A110A782</accession>